<keyword evidence="2" id="KW-0433">Leucine-rich repeat</keyword>
<comment type="similarity">
    <text evidence="1">Belongs to the PRAME family.</text>
</comment>
<dbReference type="GO" id="GO:0043066">
    <property type="term" value="P:negative regulation of apoptotic process"/>
    <property type="evidence" value="ECO:0007669"/>
    <property type="project" value="InterPro"/>
</dbReference>
<dbReference type="AlphaFoldDB" id="A0A643C8W4"/>
<evidence type="ECO:0000256" key="2">
    <source>
        <dbReference type="ARBA" id="ARBA00022614"/>
    </source>
</evidence>
<dbReference type="SUPFAM" id="SSF52047">
    <property type="entry name" value="RNI-like"/>
    <property type="match status" value="1"/>
</dbReference>
<keyword evidence="5" id="KW-1185">Reference proteome</keyword>
<dbReference type="InterPro" id="IPR050694">
    <property type="entry name" value="LRRC14/PRAME"/>
</dbReference>
<evidence type="ECO:0000256" key="1">
    <source>
        <dbReference type="ARBA" id="ARBA00009608"/>
    </source>
</evidence>
<sequence>DSLWHRVRMSVRTPPRLLDLAGMNLMREESLAFSLLGDLPPELFPPLFMKAFEGRHIETLKAMEVQLQVLDLWDMGQDFWIMCSGASTHGCSSSQMAPAAKHRSMTKQLLAPLRLFIDLCLKKRTLDNFLTYLISKVPIHLCCKKLKIVSMPIENIMKVLSMVQLDYIQEVEVNCIWHLSTLAMFAPFLGEMSNVQRLLSHIHLSAFEEQEQHHVQIMPQFLRLPQLHDLHLESPSFLEGSLDQMLKCLKTTLDNVLIIKESDLTHLSKCLNIGQLKGLNLNVLLEKVTATLQELDLDLCGIMDSQYDAIQPALSHCSQLRSFILCGSFLSMAVIEKMLLHTTGLHCLRELQPSGIPLEGRLAQLGAKLFEILRNLGQPRTIWLSLSPCPHYSDNICNHIEPIIYCC</sequence>
<dbReference type="GO" id="GO:0005737">
    <property type="term" value="C:cytoplasm"/>
    <property type="evidence" value="ECO:0007669"/>
    <property type="project" value="TreeGrafter"/>
</dbReference>
<dbReference type="InterPro" id="IPR026271">
    <property type="entry name" value="PRAME"/>
</dbReference>
<dbReference type="OrthoDB" id="9709435at2759"/>
<dbReference type="GO" id="GO:0045596">
    <property type="term" value="P:negative regulation of cell differentiation"/>
    <property type="evidence" value="ECO:0007669"/>
    <property type="project" value="InterPro"/>
</dbReference>
<dbReference type="PANTHER" id="PTHR14224">
    <property type="entry name" value="SIMILAR TO PREFERENTIALLY EXPRESSED ANTIGEN IN MELANOMA-LIKE 3"/>
    <property type="match status" value="1"/>
</dbReference>
<protein>
    <submittedName>
        <fullName evidence="4">Uncharacterized protein</fullName>
    </submittedName>
</protein>
<comment type="caution">
    <text evidence="4">The sequence shown here is derived from an EMBL/GenBank/DDBJ whole genome shotgun (WGS) entry which is preliminary data.</text>
</comment>
<feature type="non-terminal residue" evidence="4">
    <location>
        <position position="1"/>
    </location>
</feature>
<keyword evidence="3" id="KW-0677">Repeat</keyword>
<dbReference type="Gene3D" id="3.80.10.10">
    <property type="entry name" value="Ribonuclease Inhibitor"/>
    <property type="match status" value="1"/>
</dbReference>
<dbReference type="InterPro" id="IPR032675">
    <property type="entry name" value="LRR_dom_sf"/>
</dbReference>
<organism evidence="4 5">
    <name type="scientific">Balaenoptera physalus</name>
    <name type="common">Fin whale</name>
    <name type="synonym">Balaena physalus</name>
    <dbReference type="NCBI Taxonomy" id="9770"/>
    <lineage>
        <taxon>Eukaryota</taxon>
        <taxon>Metazoa</taxon>
        <taxon>Chordata</taxon>
        <taxon>Craniata</taxon>
        <taxon>Vertebrata</taxon>
        <taxon>Euteleostomi</taxon>
        <taxon>Mammalia</taxon>
        <taxon>Eutheria</taxon>
        <taxon>Laurasiatheria</taxon>
        <taxon>Artiodactyla</taxon>
        <taxon>Whippomorpha</taxon>
        <taxon>Cetacea</taxon>
        <taxon>Mysticeti</taxon>
        <taxon>Balaenopteridae</taxon>
        <taxon>Balaenoptera</taxon>
    </lineage>
</organism>
<evidence type="ECO:0000313" key="5">
    <source>
        <dbReference type="Proteomes" id="UP000437017"/>
    </source>
</evidence>
<accession>A0A643C8W4</accession>
<dbReference type="PANTHER" id="PTHR14224:SF19">
    <property type="entry name" value="PRAME FAMILY MEMBER 11-RELATED"/>
    <property type="match status" value="1"/>
</dbReference>
<dbReference type="Proteomes" id="UP000437017">
    <property type="component" value="Unassembled WGS sequence"/>
</dbReference>
<gene>
    <name evidence="4" type="ORF">E2I00_015149</name>
</gene>
<evidence type="ECO:0000256" key="3">
    <source>
        <dbReference type="ARBA" id="ARBA00022737"/>
    </source>
</evidence>
<name>A0A643C8W4_BALPH</name>
<dbReference type="GO" id="GO:0008284">
    <property type="term" value="P:positive regulation of cell population proliferation"/>
    <property type="evidence" value="ECO:0007669"/>
    <property type="project" value="InterPro"/>
</dbReference>
<proteinExistence type="inferred from homology"/>
<evidence type="ECO:0000313" key="4">
    <source>
        <dbReference type="EMBL" id="KAB0396653.1"/>
    </source>
</evidence>
<dbReference type="GO" id="GO:0045892">
    <property type="term" value="P:negative regulation of DNA-templated transcription"/>
    <property type="evidence" value="ECO:0007669"/>
    <property type="project" value="InterPro"/>
</dbReference>
<dbReference type="EMBL" id="SGJD01002116">
    <property type="protein sequence ID" value="KAB0396653.1"/>
    <property type="molecule type" value="Genomic_DNA"/>
</dbReference>
<dbReference type="PIRSF" id="PIRSF038286">
    <property type="entry name" value="PRAME"/>
    <property type="match status" value="1"/>
</dbReference>
<reference evidence="4 5" key="1">
    <citation type="journal article" date="2019" name="PLoS ONE">
        <title>Genomic analyses reveal an absence of contemporary introgressive admixture between fin whales and blue whales, despite known hybrids.</title>
        <authorList>
            <person name="Westbury M.V."/>
            <person name="Petersen B."/>
            <person name="Lorenzen E.D."/>
        </authorList>
    </citation>
    <scope>NUCLEOTIDE SEQUENCE [LARGE SCALE GENOMIC DNA]</scope>
    <source>
        <strain evidence="4">FinWhale-01</strain>
    </source>
</reference>